<accession>G0UP34</accession>
<feature type="coiled-coil region" evidence="1">
    <location>
        <begin position="284"/>
        <end position="406"/>
    </location>
</feature>
<dbReference type="EMBL" id="HE575319">
    <property type="protein sequence ID" value="CCC91145.1"/>
    <property type="molecule type" value="Genomic_DNA"/>
</dbReference>
<dbReference type="PANTHER" id="PTHR44927">
    <property type="entry name" value="FK506-BINDING PROTEIN 15"/>
    <property type="match status" value="1"/>
</dbReference>
<feature type="coiled-coil region" evidence="1">
    <location>
        <begin position="513"/>
        <end position="582"/>
    </location>
</feature>
<dbReference type="VEuPathDB" id="TriTrypDB:TcIL3000_6_4010"/>
<organism evidence="2">
    <name type="scientific">Trypanosoma congolense (strain IL3000)</name>
    <dbReference type="NCBI Taxonomy" id="1068625"/>
    <lineage>
        <taxon>Eukaryota</taxon>
        <taxon>Discoba</taxon>
        <taxon>Euglenozoa</taxon>
        <taxon>Kinetoplastea</taxon>
        <taxon>Metakinetoplastina</taxon>
        <taxon>Trypanosomatida</taxon>
        <taxon>Trypanosomatidae</taxon>
        <taxon>Trypanosoma</taxon>
        <taxon>Nannomonas</taxon>
    </lineage>
</organism>
<dbReference type="AlphaFoldDB" id="G0UP34"/>
<sequence length="800" mass="89521">MTTQHTCLTTVSLFLFDEKSSLYEEYGQVGCTIVGTLSDPPIYKMGCYNEKNEYLCTAAITSNNETGACIALQEGGYVSFKDEQGRSWSMQFETEDDAIKFCAHVAVAMYGVSGSPEKSILACDVAVGSRDRIVLANDQVKVRYQSWVIQAEHPRAELPTLGSKLDGNLQDEKPLTVCVPTNHLSVAADMKGFEGMLIGMTEKGHRFVIIPSKVKRGAGTQVHTCFYMHVLKKKDVSSDGGSSVALAVASPVPSSSVQGTVEIIQPRQEQVPLPGFSREQLSAVAGLRDCVEVLTQQLQNARRQLDIFMNDVKIFERDTKPHSLASAQVEYSVQKLMTDAEENKELLSQKEITLKQMEEKNRDLQKKVDKFTAAANLLAEEKKSTINVLNENKLDLDRRIAEAQSQLTRIHSEREDVSRHLSSMKQLLQATDQNIKTEKHNLQTASVVLQMNETKLAAAEAAHIEESSRRKILESKVATLTGQLHSVMDDIRLKEGQIDEQRQKMEGDKLHYMQLIEDERGKGSEDIRELRQELLDELAAREKRYQEERQRVAHDSFERGRLQGAEDAENEALMEAEAATQELSITIQRRKAELNAMYVRLKVAKEQNEADECRISSQIVALEKAISTVTAQNTQIEVELNSLKASAEKLEGDVFLVINNALEKLSSPIGRDDLLALIHSLRMNESVNYDFEARREEERQAAVEREHKEVVEWISGTLNGRLVRFPPMSVPYVVDSTESGTANAVSGAEGDKSTYALELNLDDFDNQREAEQCSLDDVDMRYRSLLHDLTGHKLPIAAAI</sequence>
<keyword evidence="1" id="KW-0175">Coiled coil</keyword>
<dbReference type="PANTHER" id="PTHR44927:SF1">
    <property type="entry name" value="FK506-BINDING PROTEIN 15"/>
    <property type="match status" value="1"/>
</dbReference>
<evidence type="ECO:0000256" key="1">
    <source>
        <dbReference type="SAM" id="Coils"/>
    </source>
</evidence>
<protein>
    <submittedName>
        <fullName evidence="2">Uncharacterized protein TCIL3000_6_4010</fullName>
    </submittedName>
</protein>
<evidence type="ECO:0000313" key="2">
    <source>
        <dbReference type="EMBL" id="CCC91145.1"/>
    </source>
</evidence>
<proteinExistence type="predicted"/>
<name>G0UP34_TRYCI</name>
<gene>
    <name evidence="2" type="ORF">TCIL3000_6_4010</name>
</gene>
<reference evidence="2" key="1">
    <citation type="journal article" date="2012" name="Proc. Natl. Acad. Sci. U.S.A.">
        <title>Antigenic diversity is generated by distinct evolutionary mechanisms in African trypanosome species.</title>
        <authorList>
            <person name="Jackson A.P."/>
            <person name="Berry A."/>
            <person name="Aslett M."/>
            <person name="Allison H.C."/>
            <person name="Burton P."/>
            <person name="Vavrova-Anderson J."/>
            <person name="Brown R."/>
            <person name="Browne H."/>
            <person name="Corton N."/>
            <person name="Hauser H."/>
            <person name="Gamble J."/>
            <person name="Gilderthorp R."/>
            <person name="Marcello L."/>
            <person name="McQuillan J."/>
            <person name="Otto T.D."/>
            <person name="Quail M.A."/>
            <person name="Sanders M.J."/>
            <person name="van Tonder A."/>
            <person name="Ginger M.L."/>
            <person name="Field M.C."/>
            <person name="Barry J.D."/>
            <person name="Hertz-Fowler C."/>
            <person name="Berriman M."/>
        </authorList>
    </citation>
    <scope>NUCLEOTIDE SEQUENCE</scope>
    <source>
        <strain evidence="2">IL3000</strain>
    </source>
</reference>